<accession>A0A3P3XS96</accession>
<feature type="transmembrane region" description="Helical" evidence="1">
    <location>
        <begin position="21"/>
        <end position="46"/>
    </location>
</feature>
<evidence type="ECO:0000313" key="2">
    <source>
        <dbReference type="EMBL" id="SLM19158.1"/>
    </source>
</evidence>
<gene>
    <name evidence="2" type="ORF">SPIRO4BDMA_50673</name>
</gene>
<organism evidence="2">
    <name type="scientific">uncultured spirochete</name>
    <dbReference type="NCBI Taxonomy" id="156406"/>
    <lineage>
        <taxon>Bacteria</taxon>
        <taxon>Pseudomonadati</taxon>
        <taxon>Spirochaetota</taxon>
        <taxon>Spirochaetia</taxon>
        <taxon>Spirochaetales</taxon>
        <taxon>environmental samples</taxon>
    </lineage>
</organism>
<dbReference type="AlphaFoldDB" id="A0A3P3XS96"/>
<name>A0A3P3XS96_9SPIR</name>
<sequence length="53" mass="5789">MQDHILGAGFVGVNNTETFDYIPAFIILGSSHIALAFCQSFFVGFISNVSLFM</sequence>
<keyword evidence="1" id="KW-1133">Transmembrane helix</keyword>
<protein>
    <submittedName>
        <fullName evidence="2">Uncharacterized protein</fullName>
    </submittedName>
</protein>
<keyword evidence="1" id="KW-0472">Membrane</keyword>
<proteinExistence type="predicted"/>
<dbReference type="EMBL" id="FWDO01000005">
    <property type="protein sequence ID" value="SLM19158.1"/>
    <property type="molecule type" value="Genomic_DNA"/>
</dbReference>
<reference evidence="2" key="1">
    <citation type="submission" date="2017-02" db="EMBL/GenBank/DDBJ databases">
        <authorList>
            <person name="Regsiter A."/>
            <person name="William W."/>
        </authorList>
    </citation>
    <scope>NUCLEOTIDE SEQUENCE</scope>
    <source>
        <strain evidence="2">BdmA 4</strain>
    </source>
</reference>
<keyword evidence="1" id="KW-0812">Transmembrane</keyword>
<evidence type="ECO:0000256" key="1">
    <source>
        <dbReference type="SAM" id="Phobius"/>
    </source>
</evidence>